<comment type="similarity">
    <text evidence="3">Belongs to the CTU2/NCS2 family.</text>
</comment>
<evidence type="ECO:0000313" key="4">
    <source>
        <dbReference type="EMBL" id="KAF2486279.1"/>
    </source>
</evidence>
<dbReference type="Proteomes" id="UP000799767">
    <property type="component" value="Unassembled WGS sequence"/>
</dbReference>
<dbReference type="GO" id="GO:0032447">
    <property type="term" value="P:protein urmylation"/>
    <property type="evidence" value="ECO:0007669"/>
    <property type="project" value="UniProtKB-UniRule"/>
</dbReference>
<dbReference type="InterPro" id="IPR014729">
    <property type="entry name" value="Rossmann-like_a/b/a_fold"/>
</dbReference>
<keyword evidence="5" id="KW-1185">Reference proteome</keyword>
<dbReference type="PANTHER" id="PTHR20882">
    <property type="entry name" value="CYTOPLASMIC TRNA 2-THIOLATION PROTEIN 2"/>
    <property type="match status" value="1"/>
</dbReference>
<dbReference type="GO" id="GO:0005829">
    <property type="term" value="C:cytosol"/>
    <property type="evidence" value="ECO:0007669"/>
    <property type="project" value="TreeGrafter"/>
</dbReference>
<reference evidence="4" key="1">
    <citation type="journal article" date="2020" name="Stud. Mycol.">
        <title>101 Dothideomycetes genomes: a test case for predicting lifestyles and emergence of pathogens.</title>
        <authorList>
            <person name="Haridas S."/>
            <person name="Albert R."/>
            <person name="Binder M."/>
            <person name="Bloem J."/>
            <person name="Labutti K."/>
            <person name="Salamov A."/>
            <person name="Andreopoulos B."/>
            <person name="Baker S."/>
            <person name="Barry K."/>
            <person name="Bills G."/>
            <person name="Bluhm B."/>
            <person name="Cannon C."/>
            <person name="Castanera R."/>
            <person name="Culley D."/>
            <person name="Daum C."/>
            <person name="Ezra D."/>
            <person name="Gonzalez J."/>
            <person name="Henrissat B."/>
            <person name="Kuo A."/>
            <person name="Liang C."/>
            <person name="Lipzen A."/>
            <person name="Lutzoni F."/>
            <person name="Magnuson J."/>
            <person name="Mondo S."/>
            <person name="Nolan M."/>
            <person name="Ohm R."/>
            <person name="Pangilinan J."/>
            <person name="Park H.-J."/>
            <person name="Ramirez L."/>
            <person name="Alfaro M."/>
            <person name="Sun H."/>
            <person name="Tritt A."/>
            <person name="Yoshinaga Y."/>
            <person name="Zwiers L.-H."/>
            <person name="Turgeon B."/>
            <person name="Goodwin S."/>
            <person name="Spatafora J."/>
            <person name="Crous P."/>
            <person name="Grigoriev I."/>
        </authorList>
    </citation>
    <scope>NUCLEOTIDE SEQUENCE</scope>
    <source>
        <strain evidence="4">CBS 113389</strain>
    </source>
</reference>
<sequence>MPGRRNAGPVDNSLCRRCQVVSPVITVRNEPLCEACFRKYVFTKVVKRLETFRVRHSEPGQEPTLLIPLSFGAGSLSLLHILSEHLKTQTERTGRTGFKLHVLHVQNDIESAQSNGHQELLEKIEARFPTHAYSTIPFSGVSSLPDLPSDASEENNRLDTLLATLDSATSQTDMLQILKRKLIVSFAKKTNCEAILWGDSTTRLAERTLAETAKGRGSSLPYIVTDGTSPFGIAFYYPMRDLLSKEIVSFTSLIDPPLVHLVLQEKPRPSISMKNTTIDDLMRQYFESVEQDYPSIVANVVRTTSKLQSPALSEVEERCELCEMPLHDQAPEKSRLCYGCIRTLPSAVG</sequence>
<comment type="pathway">
    <text evidence="3">tRNA modification; 5-methoxycarbonylmethyl-2-thiouridine-tRNA biosynthesis.</text>
</comment>
<dbReference type="GO" id="GO:0016779">
    <property type="term" value="F:nucleotidyltransferase activity"/>
    <property type="evidence" value="ECO:0007669"/>
    <property type="project" value="UniProtKB-UniRule"/>
</dbReference>
<dbReference type="InterPro" id="IPR019407">
    <property type="entry name" value="CTU2"/>
</dbReference>
<keyword evidence="2 3" id="KW-0819">tRNA processing</keyword>
<protein>
    <recommendedName>
        <fullName evidence="3">Cytoplasmic tRNA 2-thiolation protein 2</fullName>
    </recommendedName>
</protein>
<gene>
    <name evidence="3" type="primary">NCS2</name>
    <name evidence="3" type="synonym">CTU2</name>
    <name evidence="4" type="ORF">BDY17DRAFT_321088</name>
</gene>
<dbReference type="OrthoDB" id="25129at2759"/>
<evidence type="ECO:0000256" key="3">
    <source>
        <dbReference type="HAMAP-Rule" id="MF_03054"/>
    </source>
</evidence>
<dbReference type="EMBL" id="MU001632">
    <property type="protein sequence ID" value="KAF2486279.1"/>
    <property type="molecule type" value="Genomic_DNA"/>
</dbReference>
<dbReference type="UniPathway" id="UPA00988"/>
<evidence type="ECO:0000313" key="5">
    <source>
        <dbReference type="Proteomes" id="UP000799767"/>
    </source>
</evidence>
<dbReference type="GO" id="GO:0002143">
    <property type="term" value="P:tRNA wobble position uridine thiolation"/>
    <property type="evidence" value="ECO:0007669"/>
    <property type="project" value="TreeGrafter"/>
</dbReference>
<dbReference type="HAMAP" id="MF_03054">
    <property type="entry name" value="CTU2"/>
    <property type="match status" value="1"/>
</dbReference>
<dbReference type="AlphaFoldDB" id="A0A6A6Q2Q5"/>
<evidence type="ECO:0000256" key="2">
    <source>
        <dbReference type="ARBA" id="ARBA00022694"/>
    </source>
</evidence>
<dbReference type="PANTHER" id="PTHR20882:SF14">
    <property type="entry name" value="CYTOPLASMIC TRNA 2-THIOLATION PROTEIN 2"/>
    <property type="match status" value="1"/>
</dbReference>
<keyword evidence="1 3" id="KW-0963">Cytoplasm</keyword>
<dbReference type="SUPFAM" id="SSF52402">
    <property type="entry name" value="Adenine nucleotide alpha hydrolases-like"/>
    <property type="match status" value="1"/>
</dbReference>
<dbReference type="Gene3D" id="3.40.50.620">
    <property type="entry name" value="HUPs"/>
    <property type="match status" value="1"/>
</dbReference>
<organism evidence="4 5">
    <name type="scientific">Neohortaea acidophila</name>
    <dbReference type="NCBI Taxonomy" id="245834"/>
    <lineage>
        <taxon>Eukaryota</taxon>
        <taxon>Fungi</taxon>
        <taxon>Dikarya</taxon>
        <taxon>Ascomycota</taxon>
        <taxon>Pezizomycotina</taxon>
        <taxon>Dothideomycetes</taxon>
        <taxon>Dothideomycetidae</taxon>
        <taxon>Mycosphaerellales</taxon>
        <taxon>Teratosphaeriaceae</taxon>
        <taxon>Neohortaea</taxon>
    </lineage>
</organism>
<name>A0A6A6Q2Q5_9PEZI</name>
<comment type="function">
    <text evidence="3">Plays a central role in 2-thiolation of mcm(5)S(2)U at tRNA wobble positions of tRNA(Lys), tRNA(Glu) and tRNA(Gln). May act by forming a heterodimer with NCS6 that ligates sulfur from thiocarboxylated URM1 onto the uridine of tRNAs at wobble position. Prior mcm(5) tRNA modification by the elongator complex is required for 2-thiolation. May also be involved in protein urmylation.</text>
</comment>
<dbReference type="Pfam" id="PF10288">
    <property type="entry name" value="CTU2"/>
    <property type="match status" value="1"/>
</dbReference>
<accession>A0A6A6Q2Q5</accession>
<comment type="subcellular location">
    <subcellularLocation>
        <location evidence="3">Cytoplasm</location>
    </subcellularLocation>
</comment>
<dbReference type="GO" id="GO:0000049">
    <property type="term" value="F:tRNA binding"/>
    <property type="evidence" value="ECO:0007669"/>
    <property type="project" value="InterPro"/>
</dbReference>
<evidence type="ECO:0000256" key="1">
    <source>
        <dbReference type="ARBA" id="ARBA00022490"/>
    </source>
</evidence>
<dbReference type="GO" id="GO:0016783">
    <property type="term" value="F:sulfurtransferase activity"/>
    <property type="evidence" value="ECO:0007669"/>
    <property type="project" value="TreeGrafter"/>
</dbReference>
<proteinExistence type="inferred from homology"/>